<name>A0AAI9ZEZ3_9PEZI</name>
<evidence type="ECO:0000313" key="2">
    <source>
        <dbReference type="EMBL" id="KAK1622149.1"/>
    </source>
</evidence>
<comment type="caution">
    <text evidence="2">The sequence shown here is derived from an EMBL/GenBank/DDBJ whole genome shotgun (WGS) entry which is preliminary data.</text>
</comment>
<accession>A0AAI9ZEZ3</accession>
<gene>
    <name evidence="2" type="ORF">BDP81DRAFT_334935</name>
</gene>
<evidence type="ECO:0000259" key="1">
    <source>
        <dbReference type="Pfam" id="PF20183"/>
    </source>
</evidence>
<sequence>MRSKTLCSNEEAEIIPPNAASSLHPLWEALPRELRQMVLKELSPLAKKRHQMAHWASVSKEWQYFFEPAIFRTLRIRSPGPEIDRMGEIVRDYRIGLVRKIILLIGTTEYNSAEYVQPENSDTIMANNAAAANALTALFSILSEWGKTTPEHHISFKVGAGSKADSHHPYHDFYRYTLRYQPRGDWISNAKKRLLGNLLDPDFQARELPEVPIIRGFTMDPQYYRSFSGESMEKILTSMPRLRNFRYCYWPAVDQNGHATRDAANERILKAVVNNPKIQILVFLKAKSKAFPTEGWQDRSVNHDVVSATVRASYRLRRVAMLGTINAAYFFRDHMHGTDFDSQEDEPNLSRHWPDLTHLALTAPINRLLYNDSEVDSLIISAGTAASRMPKLKMMEVYSPGNVVGFFFRYEIREDNTAKLFIAATWDLEIGVWAIRPWEHAARRRGLQFSCEVEDLEPEVLCSKLRLFPQVKKW</sequence>
<reference evidence="2" key="1">
    <citation type="submission" date="2021-06" db="EMBL/GenBank/DDBJ databases">
        <title>Comparative genomics, transcriptomics and evolutionary studies reveal genomic signatures of adaptation to plant cell wall in hemibiotrophic fungi.</title>
        <authorList>
            <consortium name="DOE Joint Genome Institute"/>
            <person name="Baroncelli R."/>
            <person name="Diaz J.F."/>
            <person name="Benocci T."/>
            <person name="Peng M."/>
            <person name="Battaglia E."/>
            <person name="Haridas S."/>
            <person name="Andreopoulos W."/>
            <person name="Labutti K."/>
            <person name="Pangilinan J."/>
            <person name="Floch G.L."/>
            <person name="Makela M.R."/>
            <person name="Henrissat B."/>
            <person name="Grigoriev I.V."/>
            <person name="Crouch J.A."/>
            <person name="De Vries R.P."/>
            <person name="Sukno S.A."/>
            <person name="Thon M.R."/>
        </authorList>
    </citation>
    <scope>NUCLEOTIDE SEQUENCE</scope>
    <source>
        <strain evidence="2">CBS 102054</strain>
    </source>
</reference>
<dbReference type="AlphaFoldDB" id="A0AAI9ZEZ3"/>
<feature type="domain" description="DUF6546" evidence="1">
    <location>
        <begin position="295"/>
        <end position="459"/>
    </location>
</feature>
<dbReference type="Proteomes" id="UP001243989">
    <property type="component" value="Unassembled WGS sequence"/>
</dbReference>
<protein>
    <recommendedName>
        <fullName evidence="1">DUF6546 domain-containing protein</fullName>
    </recommendedName>
</protein>
<proteinExistence type="predicted"/>
<organism evidence="2 3">
    <name type="scientific">Colletotrichum phormii</name>
    <dbReference type="NCBI Taxonomy" id="359342"/>
    <lineage>
        <taxon>Eukaryota</taxon>
        <taxon>Fungi</taxon>
        <taxon>Dikarya</taxon>
        <taxon>Ascomycota</taxon>
        <taxon>Pezizomycotina</taxon>
        <taxon>Sordariomycetes</taxon>
        <taxon>Hypocreomycetidae</taxon>
        <taxon>Glomerellales</taxon>
        <taxon>Glomerellaceae</taxon>
        <taxon>Colletotrichum</taxon>
        <taxon>Colletotrichum acutatum species complex</taxon>
    </lineage>
</organism>
<dbReference type="InterPro" id="IPR046676">
    <property type="entry name" value="DUF6546"/>
</dbReference>
<dbReference type="RefSeq" id="XP_060438144.1">
    <property type="nucleotide sequence ID" value="XM_060585803.1"/>
</dbReference>
<evidence type="ECO:0000313" key="3">
    <source>
        <dbReference type="Proteomes" id="UP001243989"/>
    </source>
</evidence>
<dbReference type="GeneID" id="85470665"/>
<dbReference type="Pfam" id="PF20183">
    <property type="entry name" value="DUF6546"/>
    <property type="match status" value="1"/>
</dbReference>
<keyword evidence="3" id="KW-1185">Reference proteome</keyword>
<dbReference type="EMBL" id="JAHMHQ010000038">
    <property type="protein sequence ID" value="KAK1622149.1"/>
    <property type="molecule type" value="Genomic_DNA"/>
</dbReference>